<protein>
    <recommendedName>
        <fullName evidence="1">non-specific serine/threonine protein kinase</fullName>
        <ecNumber evidence="1">2.7.11.1</ecNumber>
    </recommendedName>
</protein>
<dbReference type="Pfam" id="PF01636">
    <property type="entry name" value="APH"/>
    <property type="match status" value="1"/>
</dbReference>
<dbReference type="AlphaFoldDB" id="A0A9W9ET38"/>
<dbReference type="InterPro" id="IPR008266">
    <property type="entry name" value="Tyr_kinase_AS"/>
</dbReference>
<sequence>MTEMKSPEVQPPGLAWVQRTFNLEPQWTAEPDPQVIEQTIQSLLPSRTIQVTFLAEGALNKLYDVKIDNEVFVIRVSLPVDPYYKTMSEVATVEWVSRTANIPVPRVITYQSSRENPIGFEWIIMNKMPGRPLKELWRSLSFSAKISLVEKFAAYSSCLFRNQLQGIGNLYMKASTLNDSRLSEATWPAGNPACSNKSPLSENEHIPAGLPDVGRIVSMHFFWGSHIFQDVPRGPFKSSSDWMASRLSFSEKDYQSVLDNLPSKDFESDDEDDADDARRTLEIIGKLKTLLPSFFPLHGDNPEPSVLVHDDLSSRNILVHDNGELAAILDWECVSALPLWRACYYPAFLKGPPRSLKPDLGRYELEGSGEASDLYWEHLWEYEVTLLRGVFIDKMKSLEPGWVEVFHKSQRQRDFDIAVQNCDNEFVARHIRAWINDLTAGVDNHRSLRDRIDED</sequence>
<reference evidence="5" key="1">
    <citation type="submission" date="2022-11" db="EMBL/GenBank/DDBJ databases">
        <authorList>
            <person name="Petersen C."/>
        </authorList>
    </citation>
    <scope>NUCLEOTIDE SEQUENCE</scope>
    <source>
        <strain evidence="5">IBT 30069</strain>
    </source>
</reference>
<dbReference type="SUPFAM" id="SSF56112">
    <property type="entry name" value="Protein kinase-like (PK-like)"/>
    <property type="match status" value="1"/>
</dbReference>
<dbReference type="EMBL" id="JAPQKH010000007">
    <property type="protein sequence ID" value="KAJ5087547.1"/>
    <property type="molecule type" value="Genomic_DNA"/>
</dbReference>
<dbReference type="Proteomes" id="UP001149165">
    <property type="component" value="Unassembled WGS sequence"/>
</dbReference>
<evidence type="ECO:0000256" key="3">
    <source>
        <dbReference type="ARBA" id="ARBA00048679"/>
    </source>
</evidence>
<evidence type="ECO:0000259" key="4">
    <source>
        <dbReference type="Pfam" id="PF01636"/>
    </source>
</evidence>
<dbReference type="InterPro" id="IPR011009">
    <property type="entry name" value="Kinase-like_dom_sf"/>
</dbReference>
<gene>
    <name evidence="5" type="ORF">N7456_011163</name>
</gene>
<evidence type="ECO:0000313" key="6">
    <source>
        <dbReference type="Proteomes" id="UP001149165"/>
    </source>
</evidence>
<dbReference type="GO" id="GO:0004674">
    <property type="term" value="F:protein serine/threonine kinase activity"/>
    <property type="evidence" value="ECO:0007669"/>
    <property type="project" value="UniProtKB-EC"/>
</dbReference>
<evidence type="ECO:0000313" key="5">
    <source>
        <dbReference type="EMBL" id="KAJ5087547.1"/>
    </source>
</evidence>
<comment type="caution">
    <text evidence="5">The sequence shown here is derived from an EMBL/GenBank/DDBJ whole genome shotgun (WGS) entry which is preliminary data.</text>
</comment>
<evidence type="ECO:0000256" key="2">
    <source>
        <dbReference type="ARBA" id="ARBA00047899"/>
    </source>
</evidence>
<proteinExistence type="predicted"/>
<dbReference type="Gene3D" id="3.90.1200.10">
    <property type="match status" value="1"/>
</dbReference>
<reference evidence="5" key="2">
    <citation type="journal article" date="2023" name="IMA Fungus">
        <title>Comparative genomic study of the Penicillium genus elucidates a diverse pangenome and 15 lateral gene transfer events.</title>
        <authorList>
            <person name="Petersen C."/>
            <person name="Sorensen T."/>
            <person name="Nielsen M.R."/>
            <person name="Sondergaard T.E."/>
            <person name="Sorensen J.L."/>
            <person name="Fitzpatrick D.A."/>
            <person name="Frisvad J.C."/>
            <person name="Nielsen K.L."/>
        </authorList>
    </citation>
    <scope>NUCLEOTIDE SEQUENCE</scope>
    <source>
        <strain evidence="5">IBT 30069</strain>
    </source>
</reference>
<feature type="domain" description="Aminoglycoside phosphotransferase" evidence="4">
    <location>
        <begin position="267"/>
        <end position="335"/>
    </location>
</feature>
<dbReference type="EC" id="2.7.11.1" evidence="1"/>
<accession>A0A9W9ET38</accession>
<evidence type="ECO:0000256" key="1">
    <source>
        <dbReference type="ARBA" id="ARBA00012513"/>
    </source>
</evidence>
<dbReference type="InterPro" id="IPR051678">
    <property type="entry name" value="AGP_Transferase"/>
</dbReference>
<name>A0A9W9ET38_9EURO</name>
<dbReference type="PROSITE" id="PS00109">
    <property type="entry name" value="PROTEIN_KINASE_TYR"/>
    <property type="match status" value="1"/>
</dbReference>
<dbReference type="OrthoDB" id="428260at2759"/>
<dbReference type="PANTHER" id="PTHR21310">
    <property type="entry name" value="AMINOGLYCOSIDE PHOSPHOTRANSFERASE-RELATED-RELATED"/>
    <property type="match status" value="1"/>
</dbReference>
<organism evidence="5 6">
    <name type="scientific">Penicillium angulare</name>
    <dbReference type="NCBI Taxonomy" id="116970"/>
    <lineage>
        <taxon>Eukaryota</taxon>
        <taxon>Fungi</taxon>
        <taxon>Dikarya</taxon>
        <taxon>Ascomycota</taxon>
        <taxon>Pezizomycotina</taxon>
        <taxon>Eurotiomycetes</taxon>
        <taxon>Eurotiomycetidae</taxon>
        <taxon>Eurotiales</taxon>
        <taxon>Aspergillaceae</taxon>
        <taxon>Penicillium</taxon>
    </lineage>
</organism>
<comment type="catalytic activity">
    <reaction evidence="2">
        <text>L-threonyl-[protein] + ATP = O-phospho-L-threonyl-[protein] + ADP + H(+)</text>
        <dbReference type="Rhea" id="RHEA:46608"/>
        <dbReference type="Rhea" id="RHEA-COMP:11060"/>
        <dbReference type="Rhea" id="RHEA-COMP:11605"/>
        <dbReference type="ChEBI" id="CHEBI:15378"/>
        <dbReference type="ChEBI" id="CHEBI:30013"/>
        <dbReference type="ChEBI" id="CHEBI:30616"/>
        <dbReference type="ChEBI" id="CHEBI:61977"/>
        <dbReference type="ChEBI" id="CHEBI:456216"/>
        <dbReference type="EC" id="2.7.11.1"/>
    </reaction>
</comment>
<comment type="catalytic activity">
    <reaction evidence="3">
        <text>L-seryl-[protein] + ATP = O-phospho-L-seryl-[protein] + ADP + H(+)</text>
        <dbReference type="Rhea" id="RHEA:17989"/>
        <dbReference type="Rhea" id="RHEA-COMP:9863"/>
        <dbReference type="Rhea" id="RHEA-COMP:11604"/>
        <dbReference type="ChEBI" id="CHEBI:15378"/>
        <dbReference type="ChEBI" id="CHEBI:29999"/>
        <dbReference type="ChEBI" id="CHEBI:30616"/>
        <dbReference type="ChEBI" id="CHEBI:83421"/>
        <dbReference type="ChEBI" id="CHEBI:456216"/>
        <dbReference type="EC" id="2.7.11.1"/>
    </reaction>
</comment>
<dbReference type="PANTHER" id="PTHR21310:SF13">
    <property type="entry name" value="AMINOGLYCOSIDE PHOSPHOTRANSFERASE DOMAIN-CONTAINING PROTEIN"/>
    <property type="match status" value="1"/>
</dbReference>
<dbReference type="InterPro" id="IPR002575">
    <property type="entry name" value="Aminoglycoside_PTrfase"/>
</dbReference>
<keyword evidence="6" id="KW-1185">Reference proteome</keyword>